<keyword evidence="8" id="KW-0406">Ion transport</keyword>
<keyword evidence="7 13" id="KW-1133">Transmembrane helix</keyword>
<feature type="transmembrane region" description="Helical" evidence="13">
    <location>
        <begin position="607"/>
        <end position="628"/>
    </location>
</feature>
<evidence type="ECO:0000259" key="14">
    <source>
        <dbReference type="PROSITE" id="PS51352"/>
    </source>
</evidence>
<dbReference type="PANTHER" id="PTHR23516">
    <property type="entry name" value="SAM (S-ADENOSYL METHIONINE) TRANSPORTER"/>
    <property type="match status" value="1"/>
</dbReference>
<feature type="transmembrane region" description="Helical" evidence="13">
    <location>
        <begin position="469"/>
        <end position="488"/>
    </location>
</feature>
<evidence type="ECO:0000256" key="1">
    <source>
        <dbReference type="ARBA" id="ARBA00003019"/>
    </source>
</evidence>
<dbReference type="EMBL" id="JALLBG020000233">
    <property type="protein sequence ID" value="KAL3758381.1"/>
    <property type="molecule type" value="Genomic_DNA"/>
</dbReference>
<dbReference type="InterPro" id="IPR036259">
    <property type="entry name" value="MFS_trans_sf"/>
</dbReference>
<evidence type="ECO:0000256" key="11">
    <source>
        <dbReference type="ARBA" id="ARBA00032555"/>
    </source>
</evidence>
<evidence type="ECO:0000256" key="9">
    <source>
        <dbReference type="ARBA" id="ARBA00023136"/>
    </source>
</evidence>
<comment type="function">
    <text evidence="1">Mediates high-affinity intracellular uptake of the rare oligo-element molybdenum.</text>
</comment>
<feature type="transmembrane region" description="Helical" evidence="13">
    <location>
        <begin position="567"/>
        <end position="587"/>
    </location>
</feature>
<dbReference type="InterPro" id="IPR008509">
    <property type="entry name" value="MOT2/MFSD5"/>
</dbReference>
<dbReference type="AlphaFoldDB" id="A0ABD3M6M5"/>
<evidence type="ECO:0000256" key="3">
    <source>
        <dbReference type="ARBA" id="ARBA00021242"/>
    </source>
</evidence>
<name>A0ABD3M6M5_9STRA</name>
<evidence type="ECO:0000313" key="16">
    <source>
        <dbReference type="Proteomes" id="UP001530293"/>
    </source>
</evidence>
<keyword evidence="9 13" id="KW-0472">Membrane</keyword>
<comment type="caution">
    <text evidence="15">The sequence shown here is derived from an EMBL/GenBank/DDBJ whole genome shotgun (WGS) entry which is preliminary data.</text>
</comment>
<evidence type="ECO:0000256" key="13">
    <source>
        <dbReference type="SAM" id="Phobius"/>
    </source>
</evidence>
<dbReference type="CDD" id="cd03017">
    <property type="entry name" value="PRX_BCP"/>
    <property type="match status" value="1"/>
</dbReference>
<dbReference type="Pfam" id="PF00578">
    <property type="entry name" value="AhpC-TSA"/>
    <property type="match status" value="1"/>
</dbReference>
<feature type="transmembrane region" description="Helical" evidence="13">
    <location>
        <begin position="202"/>
        <end position="222"/>
    </location>
</feature>
<feature type="transmembrane region" description="Helical" evidence="13">
    <location>
        <begin position="508"/>
        <end position="528"/>
    </location>
</feature>
<feature type="transmembrane region" description="Helical" evidence="13">
    <location>
        <begin position="534"/>
        <end position="555"/>
    </location>
</feature>
<dbReference type="GO" id="GO:0005886">
    <property type="term" value="C:plasma membrane"/>
    <property type="evidence" value="ECO:0007669"/>
    <property type="project" value="UniProtKB-SubCell"/>
</dbReference>
<evidence type="ECO:0000256" key="7">
    <source>
        <dbReference type="ARBA" id="ARBA00022989"/>
    </source>
</evidence>
<dbReference type="InterPro" id="IPR036249">
    <property type="entry name" value="Thioredoxin-like_sf"/>
</dbReference>
<keyword evidence="6 13" id="KW-0812">Transmembrane</keyword>
<evidence type="ECO:0000256" key="8">
    <source>
        <dbReference type="ARBA" id="ARBA00023065"/>
    </source>
</evidence>
<keyword evidence="16" id="KW-1185">Reference proteome</keyword>
<feature type="region of interest" description="Disordered" evidence="12">
    <location>
        <begin position="677"/>
        <end position="711"/>
    </location>
</feature>
<evidence type="ECO:0000313" key="15">
    <source>
        <dbReference type="EMBL" id="KAL3758381.1"/>
    </source>
</evidence>
<dbReference type="InterPro" id="IPR000866">
    <property type="entry name" value="AhpC/TSA"/>
</dbReference>
<accession>A0ABD3M6M5</accession>
<evidence type="ECO:0000256" key="6">
    <source>
        <dbReference type="ARBA" id="ARBA00022692"/>
    </source>
</evidence>
<dbReference type="SUPFAM" id="SSF103473">
    <property type="entry name" value="MFS general substrate transporter"/>
    <property type="match status" value="1"/>
</dbReference>
<evidence type="ECO:0000256" key="10">
    <source>
        <dbReference type="ARBA" id="ARBA00030646"/>
    </source>
</evidence>
<dbReference type="PROSITE" id="PS51352">
    <property type="entry name" value="THIOREDOXIN_2"/>
    <property type="match status" value="1"/>
</dbReference>
<feature type="transmembrane region" description="Helical" evidence="13">
    <location>
        <begin position="414"/>
        <end position="434"/>
    </location>
</feature>
<feature type="transmembrane region" description="Helical" evidence="13">
    <location>
        <begin position="352"/>
        <end position="372"/>
    </location>
</feature>
<dbReference type="Gene3D" id="3.40.30.10">
    <property type="entry name" value="Glutaredoxin"/>
    <property type="match status" value="1"/>
</dbReference>
<dbReference type="GO" id="GO:0006811">
    <property type="term" value="P:monoatomic ion transport"/>
    <property type="evidence" value="ECO:0007669"/>
    <property type="project" value="UniProtKB-KW"/>
</dbReference>
<dbReference type="PANTHER" id="PTHR23516:SF1">
    <property type="entry name" value="MOLYBDATE-ANION TRANSPORTER"/>
    <property type="match status" value="1"/>
</dbReference>
<keyword evidence="4" id="KW-0813">Transport</keyword>
<organism evidence="15 16">
    <name type="scientific">Discostella pseudostelligera</name>
    <dbReference type="NCBI Taxonomy" id="259834"/>
    <lineage>
        <taxon>Eukaryota</taxon>
        <taxon>Sar</taxon>
        <taxon>Stramenopiles</taxon>
        <taxon>Ochrophyta</taxon>
        <taxon>Bacillariophyta</taxon>
        <taxon>Coscinodiscophyceae</taxon>
        <taxon>Thalassiosirophycidae</taxon>
        <taxon>Stephanodiscales</taxon>
        <taxon>Stephanodiscaceae</taxon>
        <taxon>Discostella</taxon>
    </lineage>
</organism>
<feature type="transmembrane region" description="Helical" evidence="13">
    <location>
        <begin position="156"/>
        <end position="175"/>
    </location>
</feature>
<feature type="transmembrane region" description="Helical" evidence="13">
    <location>
        <begin position="260"/>
        <end position="279"/>
    </location>
</feature>
<protein>
    <recommendedName>
        <fullName evidence="3">Molybdate-anion transporter</fullName>
    </recommendedName>
    <alternativeName>
        <fullName evidence="10">Major facilitator superfamily domain-containing protein 5</fullName>
    </alternativeName>
    <alternativeName>
        <fullName evidence="11">Molybdate transporter 2 homolog</fullName>
    </alternativeName>
</protein>
<sequence>MTADGIGTSTIIHYGTTVRKSTLRRMKMKPSPIRQVSNNITLCLLICWHAVLAVTVVSAFASSTPSTSTSHSTMMLLSPPGNSISGMTSLPFRSKARQHVYHHGVGTTSSTRLHLLLSIPRGGGGGTMSAAAASASSSVVATITSKLSQWTSTPHGTFNLVLALLGMSTAVLKLYNQKQDSDDRDNAGEIVKKDPKVKSLQLRFLAVFWLLHCVLLLVRRILTSLVPQICIMMSSFQGPYFYQVYASKTFGSSSSAVVTWVSRLFLTGFASTALFGPLVGRLCDSYGRKAGTLAFSLLYSLGAISTKSNILGVLLLGRVMGGIGTSLLFSAPEAWLVGEAGKEGVESSLGETFGLLSVGFLVMGAVLASFTWKENVAGGGGGNNADNETKSTKDKDAKPTIRDAVQVVKSDPKIMLVGAIQSLFEAAMYIFVLNWPPAVSKAISSYFSKFSVANSSSAAAAAINTPYGTVFSCFMACCLLGSTLFGQLTSSNRVDKSGKSTAISTESFAVGMLCLAALAMGSATLSISTSTPRIISMLTSLPFLSNILSPIVAMCGKLSSSVAQPGAILSILMLSLFLFESCVGMYFPTIGTLRSKYFPDSHRSVVMNLFGIPLNVMVVTVFLSIERLGVQGALGASTTALAVAAACGASALFQSITLLAVAAFICRHVPSHAYTSKRSSVPRNSISSTCPSSIASTPGNNDNKDLSASSKHHQAKKLGRRGFLERGAAVALTSGAVVFATTTESASWAATATSIPPLGSPAPDFALINTHGQLVTLESLTSFNNPKWTILYFYPGAFTSGCTLEARKFQEILPLFTKANAQVVGVSVDPVEKNSAFCTSEGLDFFMLTDEVSEIRKS</sequence>
<dbReference type="SUPFAM" id="SSF52833">
    <property type="entry name" value="Thioredoxin-like"/>
    <property type="match status" value="1"/>
</dbReference>
<dbReference type="InterPro" id="IPR013766">
    <property type="entry name" value="Thioredoxin_domain"/>
</dbReference>
<evidence type="ECO:0000256" key="4">
    <source>
        <dbReference type="ARBA" id="ARBA00022448"/>
    </source>
</evidence>
<comment type="subcellular location">
    <subcellularLocation>
        <location evidence="2">Cell membrane</location>
        <topology evidence="2">Multi-pass membrane protein</topology>
    </subcellularLocation>
</comment>
<evidence type="ECO:0000256" key="5">
    <source>
        <dbReference type="ARBA" id="ARBA00022475"/>
    </source>
</evidence>
<dbReference type="Pfam" id="PF05631">
    <property type="entry name" value="MFS_5"/>
    <property type="match status" value="2"/>
</dbReference>
<reference evidence="15 16" key="1">
    <citation type="submission" date="2024-10" db="EMBL/GenBank/DDBJ databases">
        <title>Updated reference genomes for cyclostephanoid diatoms.</title>
        <authorList>
            <person name="Roberts W.R."/>
            <person name="Alverson A.J."/>
        </authorList>
    </citation>
    <scope>NUCLEOTIDE SEQUENCE [LARGE SCALE GENOMIC DNA]</scope>
    <source>
        <strain evidence="15 16">AJA232-27</strain>
    </source>
</reference>
<feature type="transmembrane region" description="Helical" evidence="13">
    <location>
        <begin position="36"/>
        <end position="61"/>
    </location>
</feature>
<keyword evidence="5" id="KW-1003">Cell membrane</keyword>
<proteinExistence type="predicted"/>
<feature type="domain" description="Thioredoxin" evidence="14">
    <location>
        <begin position="756"/>
        <end position="858"/>
    </location>
</feature>
<gene>
    <name evidence="15" type="ORF">ACHAWU_005051</name>
</gene>
<feature type="transmembrane region" description="Helical" evidence="13">
    <location>
        <begin position="640"/>
        <end position="665"/>
    </location>
</feature>
<dbReference type="Proteomes" id="UP001530293">
    <property type="component" value="Unassembled WGS sequence"/>
</dbReference>
<dbReference type="Gene3D" id="1.20.1250.20">
    <property type="entry name" value="MFS general substrate transporter like domains"/>
    <property type="match status" value="1"/>
</dbReference>
<evidence type="ECO:0000256" key="2">
    <source>
        <dbReference type="ARBA" id="ARBA00004651"/>
    </source>
</evidence>
<feature type="compositionally biased region" description="Low complexity" evidence="12">
    <location>
        <begin position="685"/>
        <end position="698"/>
    </location>
</feature>
<evidence type="ECO:0000256" key="12">
    <source>
        <dbReference type="SAM" id="MobiDB-lite"/>
    </source>
</evidence>